<evidence type="ECO:0000259" key="4">
    <source>
        <dbReference type="PROSITE" id="PS50888"/>
    </source>
</evidence>
<dbReference type="InterPro" id="IPR011598">
    <property type="entry name" value="bHLH_dom"/>
</dbReference>
<sequence>LLSLSFCLLSQSHKVIIIEFRFQKLGFDFKQSVKNTRERESGRERMDSFQEDSSWNLIDYSRIIEDTSSNDFYWSNQSACMELEVSPADAVLTDKGCTRKRGRNESCSGPGSKACREKMRRDKLNDRFADLSSILEPGRPAKTDKTAILGDAIRVLNQLRAESQELKVANEKLQEDIKNLKTEKNELREEKGLLKADKERIEQQMKAMAIVPGGIVPPHPAAYQAGVNKFMAFPSYGGYPMWQYIPPAALDTSQDHVLRPPVA</sequence>
<proteinExistence type="predicted"/>
<keyword evidence="3" id="KW-0175">Coiled coil</keyword>
<keyword evidence="6" id="KW-1185">Reference proteome</keyword>
<protein>
    <recommendedName>
        <fullName evidence="4">BHLH domain-containing protein</fullName>
    </recommendedName>
</protein>
<keyword evidence="1" id="KW-0805">Transcription regulation</keyword>
<evidence type="ECO:0000256" key="2">
    <source>
        <dbReference type="ARBA" id="ARBA00023163"/>
    </source>
</evidence>
<dbReference type="CDD" id="cd11446">
    <property type="entry name" value="bHLH_AtILR3_like"/>
    <property type="match status" value="1"/>
</dbReference>
<organism evidence="5 6">
    <name type="scientific">Aquilegia coerulea</name>
    <name type="common">Rocky mountain columbine</name>
    <dbReference type="NCBI Taxonomy" id="218851"/>
    <lineage>
        <taxon>Eukaryota</taxon>
        <taxon>Viridiplantae</taxon>
        <taxon>Streptophyta</taxon>
        <taxon>Embryophyta</taxon>
        <taxon>Tracheophyta</taxon>
        <taxon>Spermatophyta</taxon>
        <taxon>Magnoliopsida</taxon>
        <taxon>Ranunculales</taxon>
        <taxon>Ranunculaceae</taxon>
        <taxon>Thalictroideae</taxon>
        <taxon>Aquilegia</taxon>
    </lineage>
</organism>
<dbReference type="PANTHER" id="PTHR46133:SF9">
    <property type="entry name" value="TRANSCRIPTION FACTOR BHLH104"/>
    <property type="match status" value="1"/>
</dbReference>
<evidence type="ECO:0000313" key="5">
    <source>
        <dbReference type="EMBL" id="PIA45347.1"/>
    </source>
</evidence>
<reference evidence="5 6" key="1">
    <citation type="submission" date="2017-09" db="EMBL/GenBank/DDBJ databases">
        <title>WGS assembly of Aquilegia coerulea Goldsmith.</title>
        <authorList>
            <person name="Hodges S."/>
            <person name="Kramer E."/>
            <person name="Nordborg M."/>
            <person name="Tomkins J."/>
            <person name="Borevitz J."/>
            <person name="Derieg N."/>
            <person name="Yan J."/>
            <person name="Mihaltcheva S."/>
            <person name="Hayes R.D."/>
            <person name="Rokhsar D."/>
        </authorList>
    </citation>
    <scope>NUCLEOTIDE SEQUENCE [LARGE SCALE GENOMIC DNA]</scope>
    <source>
        <strain evidence="6">cv. Goldsmith</strain>
    </source>
</reference>
<dbReference type="Gene3D" id="4.10.280.10">
    <property type="entry name" value="Helix-loop-helix DNA-binding domain"/>
    <property type="match status" value="1"/>
</dbReference>
<dbReference type="GO" id="GO:0046983">
    <property type="term" value="F:protein dimerization activity"/>
    <property type="evidence" value="ECO:0007669"/>
    <property type="project" value="InterPro"/>
</dbReference>
<feature type="domain" description="BHLH" evidence="4">
    <location>
        <begin position="108"/>
        <end position="159"/>
    </location>
</feature>
<dbReference type="GO" id="GO:0006879">
    <property type="term" value="P:intracellular iron ion homeostasis"/>
    <property type="evidence" value="ECO:0007669"/>
    <property type="project" value="InterPro"/>
</dbReference>
<evidence type="ECO:0000256" key="3">
    <source>
        <dbReference type="SAM" id="Coils"/>
    </source>
</evidence>
<dbReference type="AlphaFoldDB" id="A0A2G5DQ27"/>
<dbReference type="Proteomes" id="UP000230069">
    <property type="component" value="Unassembled WGS sequence"/>
</dbReference>
<evidence type="ECO:0000313" key="6">
    <source>
        <dbReference type="Proteomes" id="UP000230069"/>
    </source>
</evidence>
<dbReference type="InterPro" id="IPR044818">
    <property type="entry name" value="ILR3-like"/>
</dbReference>
<evidence type="ECO:0000256" key="1">
    <source>
        <dbReference type="ARBA" id="ARBA00023015"/>
    </source>
</evidence>
<accession>A0A2G5DQ27</accession>
<feature type="coiled-coil region" evidence="3">
    <location>
        <begin position="156"/>
        <end position="204"/>
    </location>
</feature>
<dbReference type="GO" id="GO:0003700">
    <property type="term" value="F:DNA-binding transcription factor activity"/>
    <property type="evidence" value="ECO:0007669"/>
    <property type="project" value="InterPro"/>
</dbReference>
<gene>
    <name evidence="5" type="ORF">AQUCO_01700706v1</name>
</gene>
<dbReference type="EMBL" id="KZ305034">
    <property type="protein sequence ID" value="PIA45347.1"/>
    <property type="molecule type" value="Genomic_DNA"/>
</dbReference>
<dbReference type="OrthoDB" id="515493at2759"/>
<dbReference type="PROSITE" id="PS50888">
    <property type="entry name" value="BHLH"/>
    <property type="match status" value="1"/>
</dbReference>
<dbReference type="Pfam" id="PF00010">
    <property type="entry name" value="HLH"/>
    <property type="match status" value="1"/>
</dbReference>
<name>A0A2G5DQ27_AQUCA</name>
<feature type="non-terminal residue" evidence="5">
    <location>
        <position position="1"/>
    </location>
</feature>
<dbReference type="SUPFAM" id="SSF47459">
    <property type="entry name" value="HLH, helix-loop-helix DNA-binding domain"/>
    <property type="match status" value="1"/>
</dbReference>
<dbReference type="PANTHER" id="PTHR46133">
    <property type="entry name" value="BHLH TRANSCRIPTION FACTOR"/>
    <property type="match status" value="1"/>
</dbReference>
<dbReference type="SMART" id="SM00353">
    <property type="entry name" value="HLH"/>
    <property type="match status" value="1"/>
</dbReference>
<dbReference type="InterPro" id="IPR036638">
    <property type="entry name" value="HLH_DNA-bd_sf"/>
</dbReference>
<keyword evidence="2" id="KW-0804">Transcription</keyword>